<evidence type="ECO:0000313" key="1">
    <source>
        <dbReference type="EMBL" id="CEK72511.1"/>
    </source>
</evidence>
<reference evidence="1" key="1">
    <citation type="submission" date="2014-12" db="EMBL/GenBank/DDBJ databases">
        <title>Insight into the proteome of Arion vulgaris.</title>
        <authorList>
            <person name="Aradska J."/>
            <person name="Bulat T."/>
            <person name="Smidak R."/>
            <person name="Sarate P."/>
            <person name="Gangsoo J."/>
            <person name="Sialana F."/>
            <person name="Bilban M."/>
            <person name="Lubec G."/>
        </authorList>
    </citation>
    <scope>NUCLEOTIDE SEQUENCE</scope>
    <source>
        <tissue evidence="1">Skin</tissue>
    </source>
</reference>
<gene>
    <name evidence="1" type="primary">ORF82750</name>
</gene>
<dbReference type="AlphaFoldDB" id="A0A0B6ZXD9"/>
<name>A0A0B6ZXD9_9EUPU</name>
<sequence length="64" mass="7355">MELQKTSTTKLDRNMFSFAYTFKYEFGVIGTINSGVMVCDLVLIKILLYHPVLTLGTDYNTIVW</sequence>
<organism evidence="1">
    <name type="scientific">Arion vulgaris</name>
    <dbReference type="NCBI Taxonomy" id="1028688"/>
    <lineage>
        <taxon>Eukaryota</taxon>
        <taxon>Metazoa</taxon>
        <taxon>Spiralia</taxon>
        <taxon>Lophotrochozoa</taxon>
        <taxon>Mollusca</taxon>
        <taxon>Gastropoda</taxon>
        <taxon>Heterobranchia</taxon>
        <taxon>Euthyneura</taxon>
        <taxon>Panpulmonata</taxon>
        <taxon>Eupulmonata</taxon>
        <taxon>Stylommatophora</taxon>
        <taxon>Helicina</taxon>
        <taxon>Arionoidea</taxon>
        <taxon>Arionidae</taxon>
        <taxon>Arion</taxon>
    </lineage>
</organism>
<accession>A0A0B6ZXD9</accession>
<dbReference type="EMBL" id="HACG01025646">
    <property type="protein sequence ID" value="CEK72511.1"/>
    <property type="molecule type" value="Transcribed_RNA"/>
</dbReference>
<protein>
    <submittedName>
        <fullName evidence="1">Uncharacterized protein</fullName>
    </submittedName>
</protein>
<proteinExistence type="predicted"/>